<gene>
    <name evidence="1" type="ORF">BBEV_2940</name>
</gene>
<protein>
    <recommendedName>
        <fullName evidence="3">DUF4317 family protein</fullName>
    </recommendedName>
</protein>
<dbReference type="OrthoDB" id="1642058at2"/>
<proteinExistence type="predicted"/>
<dbReference type="PATRIC" id="fig|632773.3.peg.3079"/>
<reference evidence="1 2" key="1">
    <citation type="submission" date="2015-08" db="EMBL/GenBank/DDBJ databases">
        <title>The complete genome sequence of Bacillus beveridgei MLTeJB.</title>
        <authorList>
            <person name="Hanson T.E."/>
            <person name="Mesa C."/>
            <person name="Basesman S.M."/>
            <person name="Oremland R.S."/>
        </authorList>
    </citation>
    <scope>NUCLEOTIDE SEQUENCE [LARGE SCALE GENOMIC DNA]</scope>
    <source>
        <strain evidence="1 2">MLTeJB</strain>
    </source>
</reference>
<dbReference type="AlphaFoldDB" id="A0A1D7QZ28"/>
<dbReference type="STRING" id="632773.BBEV_2940"/>
<accession>A0A1D7QZ28</accession>
<keyword evidence="2" id="KW-1185">Reference proteome</keyword>
<dbReference type="Pfam" id="PF14199">
    <property type="entry name" value="DUF4317"/>
    <property type="match status" value="1"/>
</dbReference>
<organism evidence="1 2">
    <name type="scientific">Salisediminibacterium beveridgei</name>
    <dbReference type="NCBI Taxonomy" id="632773"/>
    <lineage>
        <taxon>Bacteria</taxon>
        <taxon>Bacillati</taxon>
        <taxon>Bacillota</taxon>
        <taxon>Bacilli</taxon>
        <taxon>Bacillales</taxon>
        <taxon>Bacillaceae</taxon>
        <taxon>Salisediminibacterium</taxon>
    </lineage>
</organism>
<dbReference type="RefSeq" id="WP_069366161.1">
    <property type="nucleotide sequence ID" value="NZ_CP012502.1"/>
</dbReference>
<name>A0A1D7QZ28_9BACI</name>
<dbReference type="InterPro" id="IPR025466">
    <property type="entry name" value="DUF4317"/>
</dbReference>
<dbReference type="KEGG" id="bbev:BBEV_2940"/>
<evidence type="ECO:0000313" key="1">
    <source>
        <dbReference type="EMBL" id="AOM84265.1"/>
    </source>
</evidence>
<sequence>MNKKDIAHIKKQFKPNNDLMTISEIFNVYIMKESSEIYHAEVLPFDLLEEEQKELFLANFKKVLTGQLDEKLFELKFDREADNSSQLILHQGLLTDSTDNWTDEMLKLVHKMLHDKMYDMDIVITFIRGTYMKPVKQTADLTSEESDRDTVYSHGFILCSINKTEDPKKELLFDYIEKEFKYNIVVDPVINLKAPISGFLFPCFNDGAADVNHVLYAAGKAHEPNYPFIEDVLNAEEVTTAQEDKIIFEEIVKSAVGEPMNTTSLSNVYSEIHRVVEENEEDDAPRLDSKDVEEVLKVSGFSDVDSEKVEAAFESIVDDKNYDFKATSVMPKYQSKSIKIKTKAADISISPEDLRHVRQVDIDGRIYLMVEVPEATMIEGFEMIPEALFTKIDPDEDQ</sequence>
<dbReference type="Proteomes" id="UP000094463">
    <property type="component" value="Chromosome"/>
</dbReference>
<evidence type="ECO:0008006" key="3">
    <source>
        <dbReference type="Google" id="ProtNLM"/>
    </source>
</evidence>
<evidence type="ECO:0000313" key="2">
    <source>
        <dbReference type="Proteomes" id="UP000094463"/>
    </source>
</evidence>
<dbReference type="EMBL" id="CP012502">
    <property type="protein sequence ID" value="AOM84265.1"/>
    <property type="molecule type" value="Genomic_DNA"/>
</dbReference>